<organism evidence="1 2">
    <name type="scientific">Azospirillum endophyticum</name>
    <dbReference type="NCBI Taxonomy" id="2800326"/>
    <lineage>
        <taxon>Bacteria</taxon>
        <taxon>Pseudomonadati</taxon>
        <taxon>Pseudomonadota</taxon>
        <taxon>Alphaproteobacteria</taxon>
        <taxon>Rhodospirillales</taxon>
        <taxon>Azospirillaceae</taxon>
        <taxon>Azospirillum</taxon>
    </lineage>
</organism>
<protein>
    <submittedName>
        <fullName evidence="1">Metabolite traffic protein EboE</fullName>
    </submittedName>
</protein>
<evidence type="ECO:0000313" key="1">
    <source>
        <dbReference type="EMBL" id="MBK1839604.1"/>
    </source>
</evidence>
<dbReference type="Gene3D" id="3.20.20.150">
    <property type="entry name" value="Divalent-metal-dependent TIM barrel enzymes"/>
    <property type="match status" value="1"/>
</dbReference>
<dbReference type="NCBIfam" id="NF035939">
    <property type="entry name" value="TIM_EboE"/>
    <property type="match status" value="1"/>
</dbReference>
<dbReference type="EMBL" id="JAENHM010000058">
    <property type="protein sequence ID" value="MBK1839604.1"/>
    <property type="molecule type" value="Genomic_DNA"/>
</dbReference>
<comment type="caution">
    <text evidence="1">The sequence shown here is derived from an EMBL/GenBank/DDBJ whole genome shotgun (WGS) entry which is preliminary data.</text>
</comment>
<sequence>MRLPGGRGTLGYCLNVHPTQTLAEVRAALLGPVRTIKRRLCPDAPFAVGLRLSAEAAARPEAAAQLAALFRDEGFAAYTMNGFPYGPFHGVPVKEAVYEPDWTTPERLAYTLDLAAIMAALVPAWEKTGAEARGAVATISTVPGGFAPRTRGREAAVADGLLRAAAGLVRLERETGRRVALALEPEPFCLLETTADAVAFFGSHLFTPAAARRLAALTGLGAGEAADALPRHLGLCLDACHMAVMFEEPEATLAALAAAGIPIHKMQVSAALRIPRLDADARRRAAAFQDGVYLHQTMARGTDGAVLPSLDLPQALARGAAADGEEWRIHVHVPLFADPAAPLASTADSLERLLFLHRNRPFTPHLEVETYTWSVLPREMGGIDVTEGIEKELRWVLQRLG</sequence>
<dbReference type="RefSeq" id="WP_200195579.1">
    <property type="nucleotide sequence ID" value="NZ_JAENHM010000058.1"/>
</dbReference>
<name>A0ABS1F835_9PROT</name>
<dbReference type="SUPFAM" id="SSF51658">
    <property type="entry name" value="Xylose isomerase-like"/>
    <property type="match status" value="1"/>
</dbReference>
<proteinExistence type="predicted"/>
<dbReference type="Proteomes" id="UP000652760">
    <property type="component" value="Unassembled WGS sequence"/>
</dbReference>
<evidence type="ECO:0000313" key="2">
    <source>
        <dbReference type="Proteomes" id="UP000652760"/>
    </source>
</evidence>
<dbReference type="InterPro" id="IPR036237">
    <property type="entry name" value="Xyl_isomerase-like_sf"/>
</dbReference>
<accession>A0ABS1F835</accession>
<keyword evidence="2" id="KW-1185">Reference proteome</keyword>
<gene>
    <name evidence="1" type="primary">eboE</name>
    <name evidence="1" type="ORF">JHL17_19520</name>
</gene>
<reference evidence="2" key="1">
    <citation type="submission" date="2021-01" db="EMBL/GenBank/DDBJ databases">
        <title>Genome public.</title>
        <authorList>
            <person name="Liu C."/>
            <person name="Sun Q."/>
        </authorList>
    </citation>
    <scope>NUCLEOTIDE SEQUENCE [LARGE SCALE GENOMIC DNA]</scope>
    <source>
        <strain evidence="2">YIM B02556</strain>
    </source>
</reference>